<dbReference type="STRING" id="150374.A0A0M9VTY2"/>
<accession>A0A0M9VTY2</accession>
<dbReference type="Pfam" id="PF20843">
    <property type="entry name" value="Rax2_3"/>
    <property type="match status" value="1"/>
</dbReference>
<dbReference type="PANTHER" id="PTHR31778:SF2">
    <property type="entry name" value="BUD SITE SELECTION PROTEIN RAX2"/>
    <property type="match status" value="1"/>
</dbReference>
<dbReference type="OrthoDB" id="2503993at2759"/>
<evidence type="ECO:0000259" key="2">
    <source>
        <dbReference type="Pfam" id="PF12768"/>
    </source>
</evidence>
<dbReference type="InterPro" id="IPR011041">
    <property type="entry name" value="Quinoprot_gluc/sorb_DH_b-prop"/>
</dbReference>
<dbReference type="SUPFAM" id="SSF50952">
    <property type="entry name" value="Soluble quinoprotein glucose dehydrogenase"/>
    <property type="match status" value="1"/>
</dbReference>
<proteinExistence type="predicted"/>
<dbReference type="AlphaFoldDB" id="A0A0M9VTY2"/>
<dbReference type="EMBL" id="LGSR01000020">
    <property type="protein sequence ID" value="KOS19293.1"/>
    <property type="molecule type" value="Genomic_DNA"/>
</dbReference>
<evidence type="ECO:0000313" key="6">
    <source>
        <dbReference type="Proteomes" id="UP000053831"/>
    </source>
</evidence>
<dbReference type="PANTHER" id="PTHR31778">
    <property type="entry name" value="BUD SITE SELECTION PROTEIN RAX2"/>
    <property type="match status" value="1"/>
</dbReference>
<protein>
    <submittedName>
        <fullName evidence="5">Polarized growth protein rax2</fullName>
    </submittedName>
</protein>
<dbReference type="Proteomes" id="UP000053831">
    <property type="component" value="Unassembled WGS sequence"/>
</dbReference>
<dbReference type="InterPro" id="IPR024982">
    <property type="entry name" value="Rax2-like_C"/>
</dbReference>
<evidence type="ECO:0000313" key="5">
    <source>
        <dbReference type="EMBL" id="KOS19293.1"/>
    </source>
</evidence>
<comment type="caution">
    <text evidence="5">The sequence shown here is derived from an EMBL/GenBank/DDBJ whole genome shotgun (WGS) entry which is preliminary data.</text>
</comment>
<dbReference type="Gene3D" id="2.120.10.80">
    <property type="entry name" value="Kelch-type beta propeller"/>
    <property type="match status" value="1"/>
</dbReference>
<dbReference type="GO" id="GO:1902929">
    <property type="term" value="C:plasma membrane of growing cell tip"/>
    <property type="evidence" value="ECO:0007669"/>
    <property type="project" value="TreeGrafter"/>
</dbReference>
<evidence type="ECO:0000259" key="4">
    <source>
        <dbReference type="Pfam" id="PF20843"/>
    </source>
</evidence>
<sequence>MRFLPQRRRTAQKPHPLTSTLATIAVATPILAQAFTFNHVPSPNLDFSNLGRIGIAGQFNGISLYEYEGQTVRPPTTNGSLSLLTELPNGVLSRVAGSDATIRTMCPMKLSNGDQAVVVAGNFTTIAGIKSTAIALFNTVTNKFTPLEGLQGEVNAILCDQANSTVYVGGNFKASNSTNAVAWNVERGWVTLPFAGFNGPVNAITRSADDHVIFGGGFTGLGNVSAPNEPDSQVINLSTARITSSNGATTPGFDDPSSIICSDGSDSPGQTWLVRDGSPGLWEAKFNFAFEPTKLRLWNTRKDGRGTKTWRFVALPMDGIMNFTYVDPATGKNESCTNLCPLSNDPDLEFQDFHFVNVIGMNQFQIAISDWYGAGAGFAAIQLLEDNIFSYAVQEFNEPKCGISFPSSANATGPWKLTPAVVSDSSYMTADLQAPISSSSASITFTPNIRQPGNYSINMYTPGCVQDNSCQTRGQVKITGLMSNGTVKANFSTSLHQTNYFDKYDQIYFGYIDATTENFKPSVTMTPLDGQDISQMTFVAQRIGFTLINATGGLNGLYDFDPSNPVINFASLDDSPVNKLGASFDHASEVTTLATDGDVTYIGGHFAAAGNNSNLIAIKQNETLALNGGLNGQVLSMQLQDNQLFVGGDFTNQHSGGQDGLQHVAVYDTKASRWSALGAGLNGKVEFITPFQVNISNKVEPAMAFSGSFSKCNAFGDFSAVTANGFAVWVLSKQNWLGNIEGSVPGYTGSLTSSLLDVLGGSSLYAGSLSSAELGANGAVTLTNKGLGHFPVKIERLVPKSGSTAQRRAVAASAQGVMPGVATGAFYTENGNNVTILAGHFSAQADGSGIDNLLFIDGKNNNALSGLGEGMSLESSFTTLAFHGSVLYAGGSISGTIDGADVSGIIAFDLASKKFSAHQPAPLSGGNGTVSAIALRPGTAEVYIGGSFAQAGALDCPAVCLYDDGSMQWTRPGNSLGGSAKTLMWYSKTELLAGGDLQANGSDSTYLAIYDAKTQTWQSFPGADKLPGPIDVLTPASSDNSKFWVSGRASSAARSIFIMQYDGKQWQSVDQLPSAGSVIESLQVFTVTKAHEKSDLLADNQVLMLTGSISLPEVGQVSAVLYNGTDYQPYALATGDNNGAGSIAKIFTQKDNFFASEVKHLPLVFVVLIGLAISLGLVVLLVVAGIALDRIRKRREGYLPAPTSIYDRGSGIQKVPPRELLEELGKSRPSDGSAPQI</sequence>
<feature type="transmembrane region" description="Helical" evidence="1">
    <location>
        <begin position="1163"/>
        <end position="1188"/>
    </location>
</feature>
<feature type="domain" description="Rax2-like second" evidence="3">
    <location>
        <begin position="231"/>
        <end position="378"/>
    </location>
</feature>
<dbReference type="InterPro" id="IPR011043">
    <property type="entry name" value="Gal_Oxase/kelch_b-propeller"/>
</dbReference>
<evidence type="ECO:0000256" key="1">
    <source>
        <dbReference type="SAM" id="Phobius"/>
    </source>
</evidence>
<feature type="domain" description="Rax2-like third" evidence="4">
    <location>
        <begin position="389"/>
        <end position="548"/>
    </location>
</feature>
<feature type="domain" description="Rax2-like C-terminal" evidence="2">
    <location>
        <begin position="906"/>
        <end position="1155"/>
    </location>
</feature>
<dbReference type="InterPro" id="IPR048266">
    <property type="entry name" value="Rax2-like_second"/>
</dbReference>
<organism evidence="5 6">
    <name type="scientific">Escovopsis weberi</name>
    <dbReference type="NCBI Taxonomy" id="150374"/>
    <lineage>
        <taxon>Eukaryota</taxon>
        <taxon>Fungi</taxon>
        <taxon>Dikarya</taxon>
        <taxon>Ascomycota</taxon>
        <taxon>Pezizomycotina</taxon>
        <taxon>Sordariomycetes</taxon>
        <taxon>Hypocreomycetidae</taxon>
        <taxon>Hypocreales</taxon>
        <taxon>Hypocreaceae</taxon>
        <taxon>Escovopsis</taxon>
    </lineage>
</organism>
<gene>
    <name evidence="5" type="ORF">ESCO_000932</name>
</gene>
<dbReference type="InterPro" id="IPR048265">
    <property type="entry name" value="Rax2-like_third"/>
</dbReference>
<keyword evidence="1" id="KW-1133">Transmembrane helix</keyword>
<dbReference type="InterPro" id="IPR015915">
    <property type="entry name" value="Kelch-typ_b-propeller"/>
</dbReference>
<dbReference type="SUPFAM" id="SSF50965">
    <property type="entry name" value="Galactose oxidase, central domain"/>
    <property type="match status" value="2"/>
</dbReference>
<keyword evidence="1" id="KW-0472">Membrane</keyword>
<evidence type="ECO:0000259" key="3">
    <source>
        <dbReference type="Pfam" id="PF20842"/>
    </source>
</evidence>
<reference evidence="5 6" key="1">
    <citation type="submission" date="2015-07" db="EMBL/GenBank/DDBJ databases">
        <title>The genome of the fungus Escovopsis weberi, a specialized disease agent of ant agriculture.</title>
        <authorList>
            <person name="de Man T.J."/>
            <person name="Stajich J.E."/>
            <person name="Kubicek C.P."/>
            <person name="Chenthamara K."/>
            <person name="Atanasova L."/>
            <person name="Druzhinina I.S."/>
            <person name="Birnbaum S."/>
            <person name="Barribeau S.M."/>
            <person name="Teiling C."/>
            <person name="Suen G."/>
            <person name="Currie C."/>
            <person name="Gerardo N.M."/>
        </authorList>
    </citation>
    <scope>NUCLEOTIDE SEQUENCE [LARGE SCALE GENOMIC DNA]</scope>
</reference>
<dbReference type="Pfam" id="PF12768">
    <property type="entry name" value="Rax2"/>
    <property type="match status" value="1"/>
</dbReference>
<dbReference type="Pfam" id="PF20842">
    <property type="entry name" value="Rax2_2"/>
    <property type="match status" value="1"/>
</dbReference>
<keyword evidence="1" id="KW-0812">Transmembrane</keyword>
<name>A0A0M9VTY2_ESCWE</name>
<keyword evidence="6" id="KW-1185">Reference proteome</keyword>